<dbReference type="OrthoDB" id="202825at2759"/>
<reference evidence="3" key="1">
    <citation type="submission" date="2017-02" db="UniProtKB">
        <authorList>
            <consortium name="WormBaseParasite"/>
        </authorList>
    </citation>
    <scope>IDENTIFICATION</scope>
</reference>
<proteinExistence type="predicted"/>
<reference evidence="1 2" key="2">
    <citation type="submission" date="2018-11" db="EMBL/GenBank/DDBJ databases">
        <authorList>
            <consortium name="Pathogen Informatics"/>
        </authorList>
    </citation>
    <scope>NUCLEOTIDE SEQUENCE [LARGE SCALE GENOMIC DNA]</scope>
</reference>
<dbReference type="Proteomes" id="UP000278807">
    <property type="component" value="Unassembled WGS sequence"/>
</dbReference>
<protein>
    <submittedName>
        <fullName evidence="3">Helitron_like_N domain-containing protein</fullName>
    </submittedName>
</protein>
<dbReference type="WBParaSite" id="HNAJ_0000527901-mRNA-1">
    <property type="protein sequence ID" value="HNAJ_0000527901-mRNA-1"/>
    <property type="gene ID" value="HNAJ_0000527901"/>
</dbReference>
<evidence type="ECO:0000313" key="2">
    <source>
        <dbReference type="Proteomes" id="UP000278807"/>
    </source>
</evidence>
<sequence length="181" mass="21205">MERQAASRRRPRKASAPVRTPRYWPNLLFYRQATQHILNNLTPADVRCLIRLLDSTNRAGDFQLVFPATTVEATAEYLTYFRAPGYYNLLTFAYLDKYKANSQMGEFLSQFRVKNFLRFLKWVFGCTYSILLPKIAEIAASWTSFHTKVQAKYSIVDSPVHEKRRYSRFFEPIQLDANTVQ</sequence>
<evidence type="ECO:0000313" key="3">
    <source>
        <dbReference type="WBParaSite" id="HNAJ_0000527901-mRNA-1"/>
    </source>
</evidence>
<keyword evidence="2" id="KW-1185">Reference proteome</keyword>
<evidence type="ECO:0000313" key="1">
    <source>
        <dbReference type="EMBL" id="VDO01137.1"/>
    </source>
</evidence>
<dbReference type="EMBL" id="UZAE01004345">
    <property type="protein sequence ID" value="VDO01137.1"/>
    <property type="molecule type" value="Genomic_DNA"/>
</dbReference>
<accession>A0A0R3TDZ0</accession>
<name>A0A0R3TDZ0_RODNA</name>
<gene>
    <name evidence="1" type="ORF">HNAJ_LOCUS5277</name>
</gene>
<organism evidence="3">
    <name type="scientific">Rodentolepis nana</name>
    <name type="common">Dwarf tapeworm</name>
    <name type="synonym">Hymenolepis nana</name>
    <dbReference type="NCBI Taxonomy" id="102285"/>
    <lineage>
        <taxon>Eukaryota</taxon>
        <taxon>Metazoa</taxon>
        <taxon>Spiralia</taxon>
        <taxon>Lophotrochozoa</taxon>
        <taxon>Platyhelminthes</taxon>
        <taxon>Cestoda</taxon>
        <taxon>Eucestoda</taxon>
        <taxon>Cyclophyllidea</taxon>
        <taxon>Hymenolepididae</taxon>
        <taxon>Rodentolepis</taxon>
    </lineage>
</organism>
<dbReference type="AlphaFoldDB" id="A0A0R3TDZ0"/>